<feature type="compositionally biased region" description="Pro residues" evidence="1">
    <location>
        <begin position="175"/>
        <end position="193"/>
    </location>
</feature>
<keyword evidence="4" id="KW-1185">Reference proteome</keyword>
<evidence type="ECO:0000256" key="2">
    <source>
        <dbReference type="SAM" id="Phobius"/>
    </source>
</evidence>
<feature type="compositionally biased region" description="Low complexity" evidence="1">
    <location>
        <begin position="163"/>
        <end position="174"/>
    </location>
</feature>
<feature type="region of interest" description="Disordered" evidence="1">
    <location>
        <begin position="155"/>
        <end position="225"/>
    </location>
</feature>
<feature type="transmembrane region" description="Helical" evidence="2">
    <location>
        <begin position="78"/>
        <end position="96"/>
    </location>
</feature>
<dbReference type="Proteomes" id="UP001500751">
    <property type="component" value="Unassembled WGS sequence"/>
</dbReference>
<name>A0ABN2UV18_9ACTN</name>
<keyword evidence="2" id="KW-0812">Transmembrane</keyword>
<evidence type="ECO:0000313" key="4">
    <source>
        <dbReference type="Proteomes" id="UP001500751"/>
    </source>
</evidence>
<proteinExistence type="predicted"/>
<keyword evidence="2" id="KW-1133">Transmembrane helix</keyword>
<gene>
    <name evidence="3" type="ORF">GCM10009839_53240</name>
</gene>
<dbReference type="EMBL" id="BAAAQN010000035">
    <property type="protein sequence ID" value="GAA2043398.1"/>
    <property type="molecule type" value="Genomic_DNA"/>
</dbReference>
<sequence length="225" mass="23461">MMRNVVGGLLVILGAAATLVSPWQAWYNGRHGSTYKFWEVFGSGVTDSRSGVTDSVFLIFLITAVAAVVGLLMRSRTLVFVASLVAFGFTILWMVRQGQAAGELTISSNNRGLGTGVANAFGGSLLMIIGALVMTGRPKEVAVADRTGAKAVVAPAPAPAPAPAGKMPESNAIPTNPPTPSAPAKPVPPPPTPSERTGTERLSKEEREMLGLDEEAPTQSKPPEK</sequence>
<protein>
    <submittedName>
        <fullName evidence="3">Uncharacterized protein</fullName>
    </submittedName>
</protein>
<feature type="transmembrane region" description="Helical" evidence="2">
    <location>
        <begin position="116"/>
        <end position="136"/>
    </location>
</feature>
<accession>A0ABN2UV18</accession>
<organism evidence="3 4">
    <name type="scientific">Catenulispora yoronensis</name>
    <dbReference type="NCBI Taxonomy" id="450799"/>
    <lineage>
        <taxon>Bacteria</taxon>
        <taxon>Bacillati</taxon>
        <taxon>Actinomycetota</taxon>
        <taxon>Actinomycetes</taxon>
        <taxon>Catenulisporales</taxon>
        <taxon>Catenulisporaceae</taxon>
        <taxon>Catenulispora</taxon>
    </lineage>
</organism>
<reference evidence="3 4" key="1">
    <citation type="journal article" date="2019" name="Int. J. Syst. Evol. Microbiol.">
        <title>The Global Catalogue of Microorganisms (GCM) 10K type strain sequencing project: providing services to taxonomists for standard genome sequencing and annotation.</title>
        <authorList>
            <consortium name="The Broad Institute Genomics Platform"/>
            <consortium name="The Broad Institute Genome Sequencing Center for Infectious Disease"/>
            <person name="Wu L."/>
            <person name="Ma J."/>
        </authorList>
    </citation>
    <scope>NUCLEOTIDE SEQUENCE [LARGE SCALE GENOMIC DNA]</scope>
    <source>
        <strain evidence="3 4">JCM 16014</strain>
    </source>
</reference>
<feature type="transmembrane region" description="Helical" evidence="2">
    <location>
        <begin position="55"/>
        <end position="73"/>
    </location>
</feature>
<dbReference type="RefSeq" id="WP_344668385.1">
    <property type="nucleotide sequence ID" value="NZ_BAAAQN010000035.1"/>
</dbReference>
<feature type="compositionally biased region" description="Basic and acidic residues" evidence="1">
    <location>
        <begin position="197"/>
        <end position="210"/>
    </location>
</feature>
<comment type="caution">
    <text evidence="3">The sequence shown here is derived from an EMBL/GenBank/DDBJ whole genome shotgun (WGS) entry which is preliminary data.</text>
</comment>
<keyword evidence="2" id="KW-0472">Membrane</keyword>
<evidence type="ECO:0000313" key="3">
    <source>
        <dbReference type="EMBL" id="GAA2043398.1"/>
    </source>
</evidence>
<evidence type="ECO:0000256" key="1">
    <source>
        <dbReference type="SAM" id="MobiDB-lite"/>
    </source>
</evidence>